<gene>
    <name evidence="3" type="ORF">APY04_3280</name>
</gene>
<protein>
    <submittedName>
        <fullName evidence="3">Extensin-like protein</fullName>
    </submittedName>
</protein>
<reference evidence="3 4" key="1">
    <citation type="submission" date="2015-10" db="EMBL/GenBank/DDBJ databases">
        <title>Transcriptomic analysis of a linuron degrading triple-species bacterial consortium.</title>
        <authorList>
            <person name="Albers P."/>
        </authorList>
    </citation>
    <scope>NUCLEOTIDE SEQUENCE [LARGE SCALE GENOMIC DNA]</scope>
    <source>
        <strain evidence="3 4">WDL6</strain>
    </source>
</reference>
<evidence type="ECO:0000313" key="3">
    <source>
        <dbReference type="EMBL" id="KWT64388.1"/>
    </source>
</evidence>
<evidence type="ECO:0000313" key="4">
    <source>
        <dbReference type="Proteomes" id="UP000059074"/>
    </source>
</evidence>
<evidence type="ECO:0000256" key="1">
    <source>
        <dbReference type="SAM" id="MobiDB-lite"/>
    </source>
</evidence>
<dbReference type="AlphaFoldDB" id="A0A109B905"/>
<sequence length="318" mass="33456">MPIVKAAPPPDEWTPEQLATELRTCLQVLAPAAAEIELAEPMKSGACGTPAPLALRRLGGSRGVEFSPPPTMNCRLAASLNDWIEKVLQPSAEKVLGSRVKRIIGASYSCRNVYNNPKLTLSEHATGNAIDISAFVTADGRTVKVLSGWGPTDRDIVAAQKKAEAGKAEARKAVAVAGATGSPKATAKVPPLNAEAAEAKPAQKSPGNLQKTEYRRETGKTPQAKPEPGPQKDAAASNDGAEPKGASAPAEKSGSASKDVQVTIPKPATTKESMFLKRLHEGSCGLFTTVLGPEANEAHRDHFHLDIKIRGSKTPICR</sequence>
<comment type="caution">
    <text evidence="3">The sequence shown here is derived from an EMBL/GenBank/DDBJ whole genome shotgun (WGS) entry which is preliminary data.</text>
</comment>
<keyword evidence="4" id="KW-1185">Reference proteome</keyword>
<organism evidence="3 4">
    <name type="scientific">Hyphomicrobium sulfonivorans</name>
    <dbReference type="NCBI Taxonomy" id="121290"/>
    <lineage>
        <taxon>Bacteria</taxon>
        <taxon>Pseudomonadati</taxon>
        <taxon>Pseudomonadota</taxon>
        <taxon>Alphaproteobacteria</taxon>
        <taxon>Hyphomicrobiales</taxon>
        <taxon>Hyphomicrobiaceae</taxon>
        <taxon>Hyphomicrobium</taxon>
    </lineage>
</organism>
<dbReference type="PATRIC" id="fig|121290.4.peg.1932"/>
<accession>A0A109B905</accession>
<dbReference type="InterPro" id="IPR009683">
    <property type="entry name" value="Extensin-like_C"/>
</dbReference>
<feature type="domain" description="Extensin-like C-terminal" evidence="2">
    <location>
        <begin position="261"/>
        <end position="318"/>
    </location>
</feature>
<feature type="domain" description="Extensin-like C-terminal" evidence="2">
    <location>
        <begin position="24"/>
        <end position="156"/>
    </location>
</feature>
<dbReference type="EMBL" id="LMTR01000092">
    <property type="protein sequence ID" value="KWT64388.1"/>
    <property type="molecule type" value="Genomic_DNA"/>
</dbReference>
<dbReference type="Proteomes" id="UP000059074">
    <property type="component" value="Unassembled WGS sequence"/>
</dbReference>
<dbReference type="STRING" id="121290.APY04_3280"/>
<dbReference type="Pfam" id="PF06904">
    <property type="entry name" value="Extensin-like_C"/>
    <property type="match status" value="2"/>
</dbReference>
<evidence type="ECO:0000259" key="2">
    <source>
        <dbReference type="Pfam" id="PF06904"/>
    </source>
</evidence>
<feature type="region of interest" description="Disordered" evidence="1">
    <location>
        <begin position="176"/>
        <end position="265"/>
    </location>
</feature>
<proteinExistence type="predicted"/>
<name>A0A109B905_HYPSL</name>